<dbReference type="RefSeq" id="XP_033398932.1">
    <property type="nucleotide sequence ID" value="XM_033535750.1"/>
</dbReference>
<feature type="region of interest" description="Disordered" evidence="1">
    <location>
        <begin position="21"/>
        <end position="49"/>
    </location>
</feature>
<evidence type="ECO:0000313" key="4">
    <source>
        <dbReference type="Proteomes" id="UP000799438"/>
    </source>
</evidence>
<proteinExistence type="predicted"/>
<protein>
    <recommendedName>
        <fullName evidence="5">Secreted protein</fullName>
    </recommendedName>
</protein>
<reference evidence="3" key="1">
    <citation type="journal article" date="2020" name="Stud. Mycol.">
        <title>101 Dothideomycetes genomes: a test case for predicting lifestyles and emergence of pathogens.</title>
        <authorList>
            <person name="Haridas S."/>
            <person name="Albert R."/>
            <person name="Binder M."/>
            <person name="Bloem J."/>
            <person name="Labutti K."/>
            <person name="Salamov A."/>
            <person name="Andreopoulos B."/>
            <person name="Baker S."/>
            <person name="Barry K."/>
            <person name="Bills G."/>
            <person name="Bluhm B."/>
            <person name="Cannon C."/>
            <person name="Castanera R."/>
            <person name="Culley D."/>
            <person name="Daum C."/>
            <person name="Ezra D."/>
            <person name="Gonzalez J."/>
            <person name="Henrissat B."/>
            <person name="Kuo A."/>
            <person name="Liang C."/>
            <person name="Lipzen A."/>
            <person name="Lutzoni F."/>
            <person name="Magnuson J."/>
            <person name="Mondo S."/>
            <person name="Nolan M."/>
            <person name="Ohm R."/>
            <person name="Pangilinan J."/>
            <person name="Park H.-J."/>
            <person name="Ramirez L."/>
            <person name="Alfaro M."/>
            <person name="Sun H."/>
            <person name="Tritt A."/>
            <person name="Yoshinaga Y."/>
            <person name="Zwiers L.-H."/>
            <person name="Turgeon B."/>
            <person name="Goodwin S."/>
            <person name="Spatafora J."/>
            <person name="Crous P."/>
            <person name="Grigoriev I."/>
        </authorList>
    </citation>
    <scope>NUCLEOTIDE SEQUENCE</scope>
    <source>
        <strain evidence="3">CBS 121167</strain>
    </source>
</reference>
<accession>A0A6A6BGC0</accession>
<gene>
    <name evidence="3" type="ORF">K452DRAFT_167691</name>
</gene>
<evidence type="ECO:0000256" key="2">
    <source>
        <dbReference type="SAM" id="SignalP"/>
    </source>
</evidence>
<feature type="chain" id="PRO_5025341995" description="Secreted protein" evidence="2">
    <location>
        <begin position="20"/>
        <end position="79"/>
    </location>
</feature>
<organism evidence="3 4">
    <name type="scientific">Aplosporella prunicola CBS 121167</name>
    <dbReference type="NCBI Taxonomy" id="1176127"/>
    <lineage>
        <taxon>Eukaryota</taxon>
        <taxon>Fungi</taxon>
        <taxon>Dikarya</taxon>
        <taxon>Ascomycota</taxon>
        <taxon>Pezizomycotina</taxon>
        <taxon>Dothideomycetes</taxon>
        <taxon>Dothideomycetes incertae sedis</taxon>
        <taxon>Botryosphaeriales</taxon>
        <taxon>Aplosporellaceae</taxon>
        <taxon>Aplosporella</taxon>
    </lineage>
</organism>
<evidence type="ECO:0000313" key="3">
    <source>
        <dbReference type="EMBL" id="KAF2143220.1"/>
    </source>
</evidence>
<feature type="signal peptide" evidence="2">
    <location>
        <begin position="1"/>
        <end position="19"/>
    </location>
</feature>
<dbReference type="GeneID" id="54293246"/>
<sequence>MRYHCLMVVLLITTTAATANRPPQQLGYKPCQMGERPRSAAAASHPHKREALLRRRKGSKYIESHRTSVGAYKGWGVRK</sequence>
<evidence type="ECO:0008006" key="5">
    <source>
        <dbReference type="Google" id="ProtNLM"/>
    </source>
</evidence>
<dbReference type="AlphaFoldDB" id="A0A6A6BGC0"/>
<dbReference type="EMBL" id="ML995482">
    <property type="protein sequence ID" value="KAF2143220.1"/>
    <property type="molecule type" value="Genomic_DNA"/>
</dbReference>
<name>A0A6A6BGC0_9PEZI</name>
<evidence type="ECO:0000256" key="1">
    <source>
        <dbReference type="SAM" id="MobiDB-lite"/>
    </source>
</evidence>
<dbReference type="Proteomes" id="UP000799438">
    <property type="component" value="Unassembled WGS sequence"/>
</dbReference>
<keyword evidence="2" id="KW-0732">Signal</keyword>
<keyword evidence="4" id="KW-1185">Reference proteome</keyword>